<comment type="caution">
    <text evidence="2">The sequence shown here is derived from an EMBL/GenBank/DDBJ whole genome shotgun (WGS) entry which is preliminary data.</text>
</comment>
<accession>A0A8S9XLV2</accession>
<protein>
    <recommendedName>
        <fullName evidence="4">Endonuclease/exonuclease/phosphatase domain-containing protein</fullName>
    </recommendedName>
</protein>
<evidence type="ECO:0008006" key="4">
    <source>
        <dbReference type="Google" id="ProtNLM"/>
    </source>
</evidence>
<dbReference type="Proteomes" id="UP000466442">
    <property type="component" value="Unassembled WGS sequence"/>
</dbReference>
<sequence length="477" mass="53532">MLMSPLVAQRNVLDTTTSPGARDFVDLFESHSFVLLNGRSFGDIPAQFTFCSAQGRSTVDLAWITLSGVSSIVKFEIGSWWLTDSDHFPAKVNLSTNHHNQTQPLACTLRWDPKLSSQFKESMRHSPEVSLIAASKESTSSLLNNFVSVTRRTAKGLGMLKSSSGKNHTGNKWYDDECHQATKSLKMLLRASRNALFAEPFLSAYLQAKKKYKNLCNYKKKAYKLKLTTALSEVGNPREFWHAVKQFQTRLFNVNPISIEDWEQFYQTIYPPRELDTTQYTDVGDPSLDREISQADVLNAVAKTRAGKAAGIDEISSDFFKALPQNWLLYLTNLFNRILSTESLPVLWPQLVVVLLHKKGELGQEESEREIVRGVGSEGSQGVGELEELGQEESEREIVRGVGCEGSQGVEELEELGQEESEREIVRGVGCEGSRGVEELEELGQEESEIEIVRGVGCKRSRRVEKLEELGQEESER</sequence>
<reference evidence="2" key="1">
    <citation type="journal article" date="2021" name="Mol. Ecol. Resour.">
        <title>Apolygus lucorum genome provides insights into omnivorousness and mesophyll feeding.</title>
        <authorList>
            <person name="Liu Y."/>
            <person name="Liu H."/>
            <person name="Wang H."/>
            <person name="Huang T."/>
            <person name="Liu B."/>
            <person name="Yang B."/>
            <person name="Yin L."/>
            <person name="Li B."/>
            <person name="Zhang Y."/>
            <person name="Zhang S."/>
            <person name="Jiang F."/>
            <person name="Zhang X."/>
            <person name="Ren Y."/>
            <person name="Wang B."/>
            <person name="Wang S."/>
            <person name="Lu Y."/>
            <person name="Wu K."/>
            <person name="Fan W."/>
            <person name="Wang G."/>
        </authorList>
    </citation>
    <scope>NUCLEOTIDE SEQUENCE</scope>
    <source>
        <strain evidence="2">12Hb</strain>
    </source>
</reference>
<dbReference type="EMBL" id="WIXP02000006">
    <property type="protein sequence ID" value="KAF6209584.1"/>
    <property type="molecule type" value="Genomic_DNA"/>
</dbReference>
<name>A0A8S9XLV2_APOLU</name>
<evidence type="ECO:0000256" key="1">
    <source>
        <dbReference type="SAM" id="MobiDB-lite"/>
    </source>
</evidence>
<feature type="region of interest" description="Disordered" evidence="1">
    <location>
        <begin position="367"/>
        <end position="393"/>
    </location>
</feature>
<dbReference type="OrthoDB" id="410104at2759"/>
<evidence type="ECO:0000313" key="3">
    <source>
        <dbReference type="Proteomes" id="UP000466442"/>
    </source>
</evidence>
<organism evidence="2 3">
    <name type="scientific">Apolygus lucorum</name>
    <name type="common">Small green plant bug</name>
    <name type="synonym">Lygocoris lucorum</name>
    <dbReference type="NCBI Taxonomy" id="248454"/>
    <lineage>
        <taxon>Eukaryota</taxon>
        <taxon>Metazoa</taxon>
        <taxon>Ecdysozoa</taxon>
        <taxon>Arthropoda</taxon>
        <taxon>Hexapoda</taxon>
        <taxon>Insecta</taxon>
        <taxon>Pterygota</taxon>
        <taxon>Neoptera</taxon>
        <taxon>Paraneoptera</taxon>
        <taxon>Hemiptera</taxon>
        <taxon>Heteroptera</taxon>
        <taxon>Panheteroptera</taxon>
        <taxon>Cimicomorpha</taxon>
        <taxon>Miridae</taxon>
        <taxon>Mirini</taxon>
        <taxon>Apolygus</taxon>
    </lineage>
</organism>
<evidence type="ECO:0000313" key="2">
    <source>
        <dbReference type="EMBL" id="KAF6209584.1"/>
    </source>
</evidence>
<dbReference type="AlphaFoldDB" id="A0A8S9XLV2"/>
<keyword evidence="3" id="KW-1185">Reference proteome</keyword>
<dbReference type="InterPro" id="IPR036691">
    <property type="entry name" value="Endo/exonu/phosph_ase_sf"/>
</dbReference>
<proteinExistence type="predicted"/>
<gene>
    <name evidence="2" type="ORF">GE061_015332</name>
</gene>
<dbReference type="Gene3D" id="3.60.10.10">
    <property type="entry name" value="Endonuclease/exonuclease/phosphatase"/>
    <property type="match status" value="1"/>
</dbReference>